<comment type="subunit">
    <text evidence="1">Homotetramer.</text>
</comment>
<keyword evidence="1 2" id="KW-0808">Transferase</keyword>
<dbReference type="Proteomes" id="UP000676565">
    <property type="component" value="Unassembled WGS sequence"/>
</dbReference>
<dbReference type="GO" id="GO:0050797">
    <property type="term" value="F:thymidylate synthase (FAD) activity"/>
    <property type="evidence" value="ECO:0007669"/>
    <property type="project" value="UniProtKB-EC"/>
</dbReference>
<keyword evidence="1" id="KW-0545">Nucleotide biosynthesis</keyword>
<dbReference type="CDD" id="cd20175">
    <property type="entry name" value="ThyX"/>
    <property type="match status" value="1"/>
</dbReference>
<feature type="binding site" evidence="1">
    <location>
        <begin position="106"/>
        <end position="108"/>
    </location>
    <ligand>
        <name>FAD</name>
        <dbReference type="ChEBI" id="CHEBI:57692"/>
        <note>ligand shared between neighboring subunits</note>
    </ligand>
</feature>
<feature type="binding site" description="in other chain" evidence="1">
    <location>
        <position position="195"/>
    </location>
    <ligand>
        <name>dUMP</name>
        <dbReference type="ChEBI" id="CHEBI:246422"/>
        <note>ligand shared between dimeric partners</note>
    </ligand>
</feature>
<dbReference type="PROSITE" id="PS51331">
    <property type="entry name" value="THYX"/>
    <property type="match status" value="1"/>
</dbReference>
<keyword evidence="1 2" id="KW-0489">Methyltransferase</keyword>
<dbReference type="PANTHER" id="PTHR34934">
    <property type="entry name" value="FLAVIN-DEPENDENT THYMIDYLATE SYNTHASE"/>
    <property type="match status" value="1"/>
</dbReference>
<feature type="binding site" evidence="1">
    <location>
        <begin position="211"/>
        <end position="213"/>
    </location>
    <ligand>
        <name>FAD</name>
        <dbReference type="ChEBI" id="CHEBI:57692"/>
        <note>ligand shared between neighboring subunits</note>
    </ligand>
</feature>
<comment type="catalytic activity">
    <reaction evidence="1">
        <text>dUMP + (6R)-5,10-methylene-5,6,7,8-tetrahydrofolate + NADPH + H(+) = dTMP + (6S)-5,6,7,8-tetrahydrofolate + NADP(+)</text>
        <dbReference type="Rhea" id="RHEA:29043"/>
        <dbReference type="ChEBI" id="CHEBI:15378"/>
        <dbReference type="ChEBI" id="CHEBI:15636"/>
        <dbReference type="ChEBI" id="CHEBI:57453"/>
        <dbReference type="ChEBI" id="CHEBI:57783"/>
        <dbReference type="ChEBI" id="CHEBI:58349"/>
        <dbReference type="ChEBI" id="CHEBI:63528"/>
        <dbReference type="ChEBI" id="CHEBI:246422"/>
        <dbReference type="EC" id="2.1.1.148"/>
    </reaction>
</comment>
<feature type="binding site" evidence="1">
    <location>
        <position position="82"/>
    </location>
    <ligand>
        <name>FAD</name>
        <dbReference type="ChEBI" id="CHEBI:57692"/>
        <note>ligand shared between neighboring subunits</note>
    </ligand>
</feature>
<keyword evidence="3" id="KW-1185">Reference proteome</keyword>
<dbReference type="NCBIfam" id="TIGR02170">
    <property type="entry name" value="thyX"/>
    <property type="match status" value="1"/>
</dbReference>
<dbReference type="Gene3D" id="3.30.70.3180">
    <property type="match status" value="2"/>
</dbReference>
<protein>
    <recommendedName>
        <fullName evidence="1">Flavin-dependent thymidylate synthase</fullName>
        <shortName evidence="1">FDTS</shortName>
        <ecNumber evidence="1">2.1.1.148</ecNumber>
    </recommendedName>
    <alternativeName>
        <fullName evidence="1">FAD-dependent thymidylate synthase</fullName>
    </alternativeName>
    <alternativeName>
        <fullName evidence="1">Thymidylate synthase ThyX</fullName>
        <shortName evidence="1">TS</shortName>
        <shortName evidence="1">TSase</shortName>
    </alternativeName>
</protein>
<dbReference type="Gene3D" id="6.10.140.450">
    <property type="match status" value="1"/>
</dbReference>
<sequence>MDTGIRVITEPSVYVLGKQTVDDAELDRFLADHGVSWESDSEVAGEVLTETAGRVCYMSFAKPRPGGNAAYLTHIKEVGHGSVLEHAVWNLLLTGVSRSLTHELVRHRAGFGFSQLSQRYVDESVAEYVEPDIIANDPELHAIWLETVKQSHAAYVKLAEALNTKLADPAAATAAMLPPDSDRTTRRKTARQAARSVLPNATETKIFITANARALRHFFEQRGSAFAEPEIRKLAGAVLDVLQKDAPNLFGDYQKVPLPDGTFELTTQFKKV</sequence>
<feature type="binding site" evidence="1">
    <location>
        <position position="222"/>
    </location>
    <ligand>
        <name>dUMP</name>
        <dbReference type="ChEBI" id="CHEBI:246422"/>
        <note>ligand shared between dimeric partners</note>
    </ligand>
</feature>
<dbReference type="HAMAP" id="MF_01408">
    <property type="entry name" value="ThyX"/>
    <property type="match status" value="1"/>
</dbReference>
<dbReference type="GO" id="GO:0032259">
    <property type="term" value="P:methylation"/>
    <property type="evidence" value="ECO:0007669"/>
    <property type="project" value="UniProtKB-KW"/>
</dbReference>
<comment type="pathway">
    <text evidence="1">Pyrimidine metabolism; dTTP biosynthesis.</text>
</comment>
<dbReference type="EC" id="2.1.1.148" evidence="1"/>
<name>A0ABS5BY16_9BACT</name>
<evidence type="ECO:0000256" key="1">
    <source>
        <dbReference type="HAMAP-Rule" id="MF_01408"/>
    </source>
</evidence>
<keyword evidence="1" id="KW-0274">FAD</keyword>
<organism evidence="2 3">
    <name type="scientific">Gemmata palustris</name>
    <dbReference type="NCBI Taxonomy" id="2822762"/>
    <lineage>
        <taxon>Bacteria</taxon>
        <taxon>Pseudomonadati</taxon>
        <taxon>Planctomycetota</taxon>
        <taxon>Planctomycetia</taxon>
        <taxon>Gemmatales</taxon>
        <taxon>Gemmataceae</taxon>
        <taxon>Gemmata</taxon>
    </lineage>
</organism>
<feature type="active site" description="Involved in ionization of N3 of dUMP, leading to its activation" evidence="1">
    <location>
        <position position="222"/>
    </location>
</feature>
<evidence type="ECO:0000313" key="3">
    <source>
        <dbReference type="Proteomes" id="UP000676565"/>
    </source>
</evidence>
<accession>A0ABS5BY16</accession>
<dbReference type="PANTHER" id="PTHR34934:SF1">
    <property type="entry name" value="FLAVIN-DEPENDENT THYMIDYLATE SYNTHASE"/>
    <property type="match status" value="1"/>
</dbReference>
<comment type="caution">
    <text evidence="2">The sequence shown here is derived from an EMBL/GenBank/DDBJ whole genome shotgun (WGS) entry which is preliminary data.</text>
</comment>
<reference evidence="2 3" key="1">
    <citation type="submission" date="2021-04" db="EMBL/GenBank/DDBJ databases">
        <authorList>
            <person name="Ivanova A."/>
        </authorList>
    </citation>
    <scope>NUCLEOTIDE SEQUENCE [LARGE SCALE GENOMIC DNA]</scope>
    <source>
        <strain evidence="2 3">G18</strain>
    </source>
</reference>
<dbReference type="InterPro" id="IPR036098">
    <property type="entry name" value="Thymidylate_synthase_ThyX_sf"/>
</dbReference>
<comment type="function">
    <text evidence="1">Catalyzes the reductive methylation of 2'-deoxyuridine-5'-monophosphate (dUMP) to 2'-deoxythymidine-5'-monophosphate (dTMP) while utilizing 5,10-methylenetetrahydrofolate (mTHF) as the methyl donor, and NADPH and FADH(2) as the reductant.</text>
</comment>
<comment type="cofactor">
    <cofactor evidence="1">
        <name>FAD</name>
        <dbReference type="ChEBI" id="CHEBI:57692"/>
    </cofactor>
    <text evidence="1">Binds 4 FAD per tetramer. Each FAD binding site is formed by three monomers.</text>
</comment>
<dbReference type="InterPro" id="IPR003669">
    <property type="entry name" value="Thymidylate_synthase_ThyX"/>
</dbReference>
<dbReference type="SUPFAM" id="SSF69796">
    <property type="entry name" value="Thymidylate synthase-complementing protein Thy1"/>
    <property type="match status" value="1"/>
</dbReference>
<dbReference type="Pfam" id="PF02511">
    <property type="entry name" value="Thy1"/>
    <property type="match status" value="1"/>
</dbReference>
<evidence type="ECO:0000313" key="2">
    <source>
        <dbReference type="EMBL" id="MBP3958626.1"/>
    </source>
</evidence>
<keyword evidence="1" id="KW-0285">Flavoprotein</keyword>
<feature type="binding site" evidence="1">
    <location>
        <position position="217"/>
    </location>
    <ligand>
        <name>FAD</name>
        <dbReference type="ChEBI" id="CHEBI:57692"/>
        <note>ligand shared between neighboring subunits</note>
    </ligand>
</feature>
<feature type="binding site" evidence="1">
    <location>
        <position position="115"/>
    </location>
    <ligand>
        <name>FAD</name>
        <dbReference type="ChEBI" id="CHEBI:57692"/>
        <note>ligand shared between neighboring subunits</note>
    </ligand>
</feature>
<keyword evidence="1" id="KW-0521">NADP</keyword>
<feature type="binding site" description="in other chain" evidence="1">
    <location>
        <begin position="115"/>
        <end position="119"/>
    </location>
    <ligand>
        <name>dUMP</name>
        <dbReference type="ChEBI" id="CHEBI:246422"/>
        <note>ligand shared between dimeric partners</note>
    </ligand>
</feature>
<dbReference type="EMBL" id="JAGKQQ010000001">
    <property type="protein sequence ID" value="MBP3958626.1"/>
    <property type="molecule type" value="Genomic_DNA"/>
</dbReference>
<proteinExistence type="inferred from homology"/>
<comment type="similarity">
    <text evidence="1">Belongs to the thymidylate synthase ThyX family.</text>
</comment>
<gene>
    <name evidence="1 2" type="primary">thyX</name>
    <name evidence="2" type="ORF">J8F10_25545</name>
</gene>
<feature type="binding site" evidence="1">
    <location>
        <begin position="103"/>
        <end position="106"/>
    </location>
    <ligand>
        <name>dUMP</name>
        <dbReference type="ChEBI" id="CHEBI:246422"/>
        <note>ligand shared between dimeric partners</note>
    </ligand>
</feature>